<dbReference type="InterPro" id="IPR000719">
    <property type="entry name" value="Prot_kinase_dom"/>
</dbReference>
<dbReference type="KEGG" id="ccam:M5D45_26405"/>
<feature type="transmembrane region" description="Helical" evidence="6">
    <location>
        <begin position="555"/>
        <end position="576"/>
    </location>
</feature>
<dbReference type="AlphaFoldDB" id="A0AAE9L345"/>
<dbReference type="CDD" id="cd14014">
    <property type="entry name" value="STKc_PknB_like"/>
    <property type="match status" value="1"/>
</dbReference>
<evidence type="ECO:0000313" key="10">
    <source>
        <dbReference type="Proteomes" id="UP001056132"/>
    </source>
</evidence>
<dbReference type="EMBL" id="CP097331">
    <property type="protein sequence ID" value="URF06627.1"/>
    <property type="molecule type" value="Genomic_DNA"/>
</dbReference>
<protein>
    <submittedName>
        <fullName evidence="9">Bifunctional protein-serine/threonine kinase/phosphatase</fullName>
    </submittedName>
</protein>
<keyword evidence="2" id="KW-0808">Transferase</keyword>
<reference evidence="9" key="2">
    <citation type="submission" date="2022-05" db="EMBL/GenBank/DDBJ databases">
        <authorList>
            <person name="Kunte H.-J."/>
        </authorList>
    </citation>
    <scope>NUCLEOTIDE SEQUENCE</scope>
    <source>
        <strain evidence="9">G5</strain>
    </source>
</reference>
<dbReference type="SMART" id="SM00332">
    <property type="entry name" value="PP2Cc"/>
    <property type="match status" value="1"/>
</dbReference>
<dbReference type="PROSITE" id="PS51746">
    <property type="entry name" value="PPM_2"/>
    <property type="match status" value="1"/>
</dbReference>
<dbReference type="InterPro" id="IPR011009">
    <property type="entry name" value="Kinase-like_dom_sf"/>
</dbReference>
<evidence type="ECO:0000256" key="3">
    <source>
        <dbReference type="ARBA" id="ARBA00022741"/>
    </source>
</evidence>
<accession>A0AAE9L345</accession>
<reference evidence="9" key="1">
    <citation type="journal article" date="2022" name="Microbiol. Resour. Announc.">
        <title>Genome Sequence of Cupriavidus campinensis Strain G5, a Member of a Bacterial Consortium Capable of Polyethylene Degradation.</title>
        <authorList>
            <person name="Schneider B."/>
            <person name="Pfeiffer F."/>
            <person name="Dyall-Smith M."/>
            <person name="Kunte H.J."/>
        </authorList>
    </citation>
    <scope>NUCLEOTIDE SEQUENCE</scope>
    <source>
        <strain evidence="9">G5</strain>
    </source>
</reference>
<organism evidence="9 10">
    <name type="scientific">Cupriavidus campinensis</name>
    <dbReference type="NCBI Taxonomy" id="151783"/>
    <lineage>
        <taxon>Bacteria</taxon>
        <taxon>Pseudomonadati</taxon>
        <taxon>Pseudomonadota</taxon>
        <taxon>Betaproteobacteria</taxon>
        <taxon>Burkholderiales</taxon>
        <taxon>Burkholderiaceae</taxon>
        <taxon>Cupriavidus</taxon>
    </lineage>
</organism>
<evidence type="ECO:0000256" key="5">
    <source>
        <dbReference type="ARBA" id="ARBA00022840"/>
    </source>
</evidence>
<dbReference type="InterPro" id="IPR001932">
    <property type="entry name" value="PPM-type_phosphatase-like_dom"/>
</dbReference>
<dbReference type="PROSITE" id="PS50011">
    <property type="entry name" value="PROTEIN_KINASE_DOM"/>
    <property type="match status" value="1"/>
</dbReference>
<evidence type="ECO:0000259" key="8">
    <source>
        <dbReference type="PROSITE" id="PS51746"/>
    </source>
</evidence>
<dbReference type="Pfam" id="PF13672">
    <property type="entry name" value="PP2C_2"/>
    <property type="match status" value="1"/>
</dbReference>
<dbReference type="SMART" id="SM00331">
    <property type="entry name" value="PP2C_SIG"/>
    <property type="match status" value="1"/>
</dbReference>
<dbReference type="Gene3D" id="1.10.510.10">
    <property type="entry name" value="Transferase(Phosphotransferase) domain 1"/>
    <property type="match status" value="1"/>
</dbReference>
<dbReference type="PANTHER" id="PTHR24351">
    <property type="entry name" value="RIBOSOMAL PROTEIN S6 KINASE"/>
    <property type="match status" value="1"/>
</dbReference>
<feature type="domain" description="PPM-type phosphatase" evidence="8">
    <location>
        <begin position="8"/>
        <end position="239"/>
    </location>
</feature>
<proteinExistence type="predicted"/>
<dbReference type="SUPFAM" id="SSF56112">
    <property type="entry name" value="Protein kinase-like (PK-like)"/>
    <property type="match status" value="1"/>
</dbReference>
<gene>
    <name evidence="9" type="ORF">M5D45_26405</name>
</gene>
<dbReference type="PROSITE" id="PS00109">
    <property type="entry name" value="PROTEIN_KINASE_TYR"/>
    <property type="match status" value="1"/>
</dbReference>
<evidence type="ECO:0000256" key="1">
    <source>
        <dbReference type="ARBA" id="ARBA00022527"/>
    </source>
</evidence>
<dbReference type="GO" id="GO:0004674">
    <property type="term" value="F:protein serine/threonine kinase activity"/>
    <property type="evidence" value="ECO:0007669"/>
    <property type="project" value="UniProtKB-KW"/>
</dbReference>
<dbReference type="InterPro" id="IPR036457">
    <property type="entry name" value="PPM-type-like_dom_sf"/>
</dbReference>
<evidence type="ECO:0000256" key="6">
    <source>
        <dbReference type="SAM" id="Phobius"/>
    </source>
</evidence>
<dbReference type="Proteomes" id="UP001056132">
    <property type="component" value="Chromosome 2"/>
</dbReference>
<dbReference type="SUPFAM" id="SSF81606">
    <property type="entry name" value="PP2C-like"/>
    <property type="match status" value="1"/>
</dbReference>
<keyword evidence="6" id="KW-1133">Transmembrane helix</keyword>
<evidence type="ECO:0000256" key="4">
    <source>
        <dbReference type="ARBA" id="ARBA00022777"/>
    </source>
</evidence>
<dbReference type="RefSeq" id="WP_250025515.1">
    <property type="nucleotide sequence ID" value="NZ_CP097331.1"/>
</dbReference>
<keyword evidence="4 9" id="KW-0418">Kinase</keyword>
<feature type="domain" description="Protein kinase" evidence="7">
    <location>
        <begin position="272"/>
        <end position="540"/>
    </location>
</feature>
<keyword evidence="5" id="KW-0067">ATP-binding</keyword>
<dbReference type="Gene3D" id="3.30.200.20">
    <property type="entry name" value="Phosphorylase Kinase, domain 1"/>
    <property type="match status" value="1"/>
</dbReference>
<evidence type="ECO:0000313" key="9">
    <source>
        <dbReference type="EMBL" id="URF06627.1"/>
    </source>
</evidence>
<keyword evidence="3" id="KW-0547">Nucleotide-binding</keyword>
<dbReference type="Gene3D" id="3.60.40.10">
    <property type="entry name" value="PPM-type phosphatase domain"/>
    <property type="match status" value="1"/>
</dbReference>
<dbReference type="GO" id="GO:0005524">
    <property type="term" value="F:ATP binding"/>
    <property type="evidence" value="ECO:0007669"/>
    <property type="project" value="UniProtKB-KW"/>
</dbReference>
<evidence type="ECO:0000256" key="2">
    <source>
        <dbReference type="ARBA" id="ARBA00022679"/>
    </source>
</evidence>
<keyword evidence="6" id="KW-0812">Transmembrane</keyword>
<keyword evidence="1" id="KW-0723">Serine/threonine-protein kinase</keyword>
<sequence>MSGGLQVSVGQHSDAGRKAVNQDFHGVAHPVGHHRVTKGVALALADGISSSAVSQIASAAAVRTFLEDYYCTSEAWTVRRAAQCVLAAVNSWLHAQSRHSEARFDRDRGYVCTFSALIFKAREAHLLHVGDARVYRLHRHTLEQLTVDHRICVSASEAYLGRALGASPSVEIDYRTWGVEPGEVYLLATDGAYEYLEAADIHQALTASGDDLDRAAQALTALALARGSQDNVTLLLARVDALPEPGARNAMAQTGHLTLPPPLAPRMQFEGYTIVRALHGSARSHVHLAVDDHSGQHVALKTPAVDQRDDPAHLEGFLLEEWVARRIDNQHVLRPHAADRPRKHLFVAMEYLEGQTLAQWMIDHPHPGLDAVRGIIAQLATGLQAFHRREMLHQDLRPENVMIDRSGTVKIIDFGSVHVAGLAEATRPPHSAMPVGTLQYTAPEYFVGDDGTAASDLFSLATLAYQMLTGKLPYGLQVTRIRDRADVRRLRYTSLREQRPELPAWVDHALRRALHPNALKRHEALSEFVQALRAPSEPLWQRATPPLLERNPLRFWQTLAALLGVAVVVLLGLRVIGM</sequence>
<name>A0AAE9L345_9BURK</name>
<evidence type="ECO:0000259" key="7">
    <source>
        <dbReference type="PROSITE" id="PS50011"/>
    </source>
</evidence>
<keyword evidence="6" id="KW-0472">Membrane</keyword>
<dbReference type="Pfam" id="PF00069">
    <property type="entry name" value="Pkinase"/>
    <property type="match status" value="1"/>
</dbReference>
<dbReference type="InterPro" id="IPR008266">
    <property type="entry name" value="Tyr_kinase_AS"/>
</dbReference>